<dbReference type="GO" id="GO:0042597">
    <property type="term" value="C:periplasmic space"/>
    <property type="evidence" value="ECO:0007669"/>
    <property type="project" value="UniProtKB-SubCell"/>
</dbReference>
<dbReference type="PANTHER" id="PTHR35891:SF2">
    <property type="entry name" value="THIOL:DISULFIDE INTERCHANGE PROTEIN DSBA"/>
    <property type="match status" value="1"/>
</dbReference>
<evidence type="ECO:0000259" key="10">
    <source>
        <dbReference type="PROSITE" id="PS51352"/>
    </source>
</evidence>
<dbReference type="OrthoDB" id="9784896at2"/>
<evidence type="ECO:0000256" key="4">
    <source>
        <dbReference type="ARBA" id="ARBA00022764"/>
    </source>
</evidence>
<gene>
    <name evidence="11" type="ORF">KEHDKFFH_14835</name>
</gene>
<keyword evidence="6" id="KW-0676">Redox-active center</keyword>
<dbReference type="Gene3D" id="3.40.30.10">
    <property type="entry name" value="Glutaredoxin"/>
    <property type="match status" value="1"/>
</dbReference>
<dbReference type="PANTHER" id="PTHR35891">
    <property type="entry name" value="THIOL:DISULFIDE INTERCHANGE PROTEIN DSBA"/>
    <property type="match status" value="1"/>
</dbReference>
<feature type="chain" id="PRO_5015584048" description="Thiol:disulfide interchange protein" evidence="9">
    <location>
        <begin position="24"/>
        <end position="211"/>
    </location>
</feature>
<dbReference type="CDD" id="cd03019">
    <property type="entry name" value="DsbA_DsbA"/>
    <property type="match status" value="1"/>
</dbReference>
<evidence type="ECO:0000256" key="2">
    <source>
        <dbReference type="ARBA" id="ARBA00005791"/>
    </source>
</evidence>
<dbReference type="InterPro" id="IPR013766">
    <property type="entry name" value="Thioredoxin_domain"/>
</dbReference>
<evidence type="ECO:0000256" key="8">
    <source>
        <dbReference type="PIRSR" id="PIRSR001488-1"/>
    </source>
</evidence>
<comment type="caution">
    <text evidence="11">The sequence shown here is derived from an EMBL/GenBank/DDBJ whole genome shotgun (WGS) entry which is preliminary data.</text>
</comment>
<evidence type="ECO:0000256" key="9">
    <source>
        <dbReference type="SAM" id="SignalP"/>
    </source>
</evidence>
<keyword evidence="3 9" id="KW-0732">Signal</keyword>
<dbReference type="SUPFAM" id="SSF52833">
    <property type="entry name" value="Thioredoxin-like"/>
    <property type="match status" value="1"/>
</dbReference>
<dbReference type="PIRSF" id="PIRSF001488">
    <property type="entry name" value="Tdi_protein"/>
    <property type="match status" value="1"/>
</dbReference>
<sequence length="211" mass="23337">MFRSFRTAFLLLLALSVSGLANAAEWKEGTHYNRLDNPVRTDSDSGVEVAEVFWYGCPHCYNFKPLVEEWAANAPDYVNYVKIPAALGRNWEPHAYAFYALEAMGELDKVHDALFDALAGERRPLNTPEALADFVAGYGVDPDEFVSTYKSFGVNARMQKAQSKIRGARITGTPTMLVNGKYTVSASMAGSHEAVLDVVDYLVAKERGEVE</sequence>
<evidence type="ECO:0000256" key="3">
    <source>
        <dbReference type="ARBA" id="ARBA00022729"/>
    </source>
</evidence>
<dbReference type="EMBL" id="PSSX01000014">
    <property type="protein sequence ID" value="PPI83437.1"/>
    <property type="molecule type" value="Genomic_DNA"/>
</dbReference>
<dbReference type="GO" id="GO:0015036">
    <property type="term" value="F:disulfide oxidoreductase activity"/>
    <property type="evidence" value="ECO:0007669"/>
    <property type="project" value="UniProtKB-ARBA"/>
</dbReference>
<comment type="subcellular location">
    <subcellularLocation>
        <location evidence="1 7">Periplasm</location>
    </subcellularLocation>
</comment>
<dbReference type="InterPro" id="IPR001853">
    <property type="entry name" value="DSBA-like_thioredoxin_dom"/>
</dbReference>
<reference evidence="11 12" key="1">
    <citation type="submission" date="2018-01" db="EMBL/GenBank/DDBJ databases">
        <title>Complete genome sequences of the type strains of Marinobacter flavimaris and Marinobacter maroccanus.</title>
        <authorList>
            <person name="Palau M."/>
            <person name="Boujida N."/>
            <person name="Manresa A."/>
            <person name="Minana-Galbis D."/>
        </authorList>
    </citation>
    <scope>NUCLEOTIDE SEQUENCE [LARGE SCALE GENOMIC DNA]</scope>
    <source>
        <strain evidence="11 12">N4</strain>
    </source>
</reference>
<dbReference type="InterPro" id="IPR036249">
    <property type="entry name" value="Thioredoxin-like_sf"/>
</dbReference>
<dbReference type="InterPro" id="IPR017937">
    <property type="entry name" value="Thioredoxin_CS"/>
</dbReference>
<feature type="domain" description="Thioredoxin" evidence="10">
    <location>
        <begin position="13"/>
        <end position="204"/>
    </location>
</feature>
<feature type="signal peptide" evidence="9">
    <location>
        <begin position="1"/>
        <end position="23"/>
    </location>
</feature>
<keyword evidence="5 7" id="KW-1015">Disulfide bond</keyword>
<dbReference type="Proteomes" id="UP000239917">
    <property type="component" value="Unassembled WGS sequence"/>
</dbReference>
<dbReference type="AlphaFoldDB" id="A0A2S5Z7U1"/>
<evidence type="ECO:0000256" key="5">
    <source>
        <dbReference type="ARBA" id="ARBA00023157"/>
    </source>
</evidence>
<evidence type="ECO:0000313" key="11">
    <source>
        <dbReference type="EMBL" id="PPI83437.1"/>
    </source>
</evidence>
<dbReference type="InterPro" id="IPR023205">
    <property type="entry name" value="DsbA/DsbL"/>
</dbReference>
<dbReference type="Pfam" id="PF01323">
    <property type="entry name" value="DSBA"/>
    <property type="match status" value="1"/>
</dbReference>
<accession>A0A2S5Z7U1</accession>
<keyword evidence="4 7" id="KW-0574">Periplasm</keyword>
<comment type="similarity">
    <text evidence="2">Belongs to the thioredoxin family. DsbA subfamily.</text>
</comment>
<evidence type="ECO:0000256" key="7">
    <source>
        <dbReference type="PIRNR" id="PIRNR001488"/>
    </source>
</evidence>
<keyword evidence="12" id="KW-1185">Reference proteome</keyword>
<dbReference type="PROSITE" id="PS51352">
    <property type="entry name" value="THIOREDOXIN_2"/>
    <property type="match status" value="1"/>
</dbReference>
<dbReference type="RefSeq" id="WP_104322617.1">
    <property type="nucleotide sequence ID" value="NZ_PSSX01000014.1"/>
</dbReference>
<evidence type="ECO:0000313" key="12">
    <source>
        <dbReference type="Proteomes" id="UP000239917"/>
    </source>
</evidence>
<name>A0A2S5Z7U1_9GAMM</name>
<evidence type="ECO:0000256" key="6">
    <source>
        <dbReference type="ARBA" id="ARBA00023284"/>
    </source>
</evidence>
<feature type="disulfide bond" description="Redox-active" evidence="8">
    <location>
        <begin position="57"/>
        <end position="60"/>
    </location>
</feature>
<dbReference type="InterPro" id="IPR050824">
    <property type="entry name" value="Thiol_disulfide_DsbA"/>
</dbReference>
<proteinExistence type="inferred from homology"/>
<dbReference type="PROSITE" id="PS00194">
    <property type="entry name" value="THIOREDOXIN_1"/>
    <property type="match status" value="1"/>
</dbReference>
<evidence type="ECO:0000256" key="1">
    <source>
        <dbReference type="ARBA" id="ARBA00004418"/>
    </source>
</evidence>
<protein>
    <recommendedName>
        <fullName evidence="7">Thiol:disulfide interchange protein</fullName>
    </recommendedName>
</protein>
<organism evidence="11 12">
    <name type="scientific">Marinobacter maroccanus</name>
    <dbReference type="NCBI Taxonomy" id="2055143"/>
    <lineage>
        <taxon>Bacteria</taxon>
        <taxon>Pseudomonadati</taxon>
        <taxon>Pseudomonadota</taxon>
        <taxon>Gammaproteobacteria</taxon>
        <taxon>Pseudomonadales</taxon>
        <taxon>Marinobacteraceae</taxon>
        <taxon>Marinobacter</taxon>
    </lineage>
</organism>